<evidence type="ECO:0000256" key="14">
    <source>
        <dbReference type="ARBA" id="ARBA00023002"/>
    </source>
</evidence>
<feature type="active site" description="Proton donor" evidence="19">
    <location>
        <position position="188"/>
    </location>
</feature>
<dbReference type="Proteomes" id="UP001434737">
    <property type="component" value="Chromosome"/>
</dbReference>
<dbReference type="RefSeq" id="WP_300449420.1">
    <property type="nucleotide sequence ID" value="NZ_CP145316.1"/>
</dbReference>
<evidence type="ECO:0000256" key="18">
    <source>
        <dbReference type="ARBA" id="ARBA00048914"/>
    </source>
</evidence>
<comment type="cofactor">
    <cofactor evidence="1 19">
        <name>FAD</name>
        <dbReference type="ChEBI" id="CHEBI:57692"/>
    </cofactor>
</comment>
<evidence type="ECO:0000256" key="4">
    <source>
        <dbReference type="ARBA" id="ARBA00004752"/>
    </source>
</evidence>
<dbReference type="InterPro" id="IPR016169">
    <property type="entry name" value="FAD-bd_PCMH_sub2"/>
</dbReference>
<dbReference type="PANTHER" id="PTHR21071">
    <property type="entry name" value="UDP-N-ACETYLENOLPYRUVOYLGLUCOSAMINE REDUCTASE"/>
    <property type="match status" value="1"/>
</dbReference>
<dbReference type="EMBL" id="CP145316">
    <property type="protein sequence ID" value="XAM17700.1"/>
    <property type="molecule type" value="Genomic_DNA"/>
</dbReference>
<evidence type="ECO:0000256" key="17">
    <source>
        <dbReference type="ARBA" id="ARBA00031026"/>
    </source>
</evidence>
<comment type="catalytic activity">
    <reaction evidence="18 19">
        <text>UDP-N-acetyl-alpha-D-muramate + NADP(+) = UDP-N-acetyl-3-O-(1-carboxyvinyl)-alpha-D-glucosamine + NADPH + H(+)</text>
        <dbReference type="Rhea" id="RHEA:12248"/>
        <dbReference type="ChEBI" id="CHEBI:15378"/>
        <dbReference type="ChEBI" id="CHEBI:57783"/>
        <dbReference type="ChEBI" id="CHEBI:58349"/>
        <dbReference type="ChEBI" id="CHEBI:68483"/>
        <dbReference type="ChEBI" id="CHEBI:70757"/>
        <dbReference type="EC" id="1.3.1.98"/>
    </reaction>
</comment>
<proteinExistence type="inferred from homology"/>
<evidence type="ECO:0000313" key="22">
    <source>
        <dbReference type="Proteomes" id="UP001434737"/>
    </source>
</evidence>
<dbReference type="InterPro" id="IPR036318">
    <property type="entry name" value="FAD-bd_PCMH-like_sf"/>
</dbReference>
<keyword evidence="14 19" id="KW-0560">Oxidoreductase</keyword>
<keyword evidence="11 19" id="KW-0521">NADP</keyword>
<dbReference type="InterPro" id="IPR003170">
    <property type="entry name" value="MurB"/>
</dbReference>
<keyword evidence="22" id="KW-1185">Reference proteome</keyword>
<keyword evidence="15 19" id="KW-0131">Cell cycle</keyword>
<protein>
    <recommendedName>
        <fullName evidence="6 19">UDP-N-acetylenolpyruvoylglucosamine reductase</fullName>
        <ecNumber evidence="5 19">1.3.1.98</ecNumber>
    </recommendedName>
    <alternativeName>
        <fullName evidence="17 19">UDP-N-acetylmuramate dehydrogenase</fullName>
    </alternativeName>
</protein>
<dbReference type="NCBIfam" id="TIGR00179">
    <property type="entry name" value="murB"/>
    <property type="match status" value="1"/>
</dbReference>
<feature type="active site" evidence="19">
    <location>
        <position position="258"/>
    </location>
</feature>
<name>A0ABZ3F4Q3_9HELI</name>
<evidence type="ECO:0000256" key="7">
    <source>
        <dbReference type="ARBA" id="ARBA00022490"/>
    </source>
</evidence>
<evidence type="ECO:0000256" key="16">
    <source>
        <dbReference type="ARBA" id="ARBA00023316"/>
    </source>
</evidence>
<evidence type="ECO:0000256" key="19">
    <source>
        <dbReference type="HAMAP-Rule" id="MF_00037"/>
    </source>
</evidence>
<evidence type="ECO:0000313" key="21">
    <source>
        <dbReference type="EMBL" id="XAM17700.1"/>
    </source>
</evidence>
<dbReference type="HAMAP" id="MF_00037">
    <property type="entry name" value="MurB"/>
    <property type="match status" value="1"/>
</dbReference>
<organism evidence="21 22">
    <name type="scientific">Helicobacter mastomyrinus</name>
    <dbReference type="NCBI Taxonomy" id="287948"/>
    <lineage>
        <taxon>Bacteria</taxon>
        <taxon>Pseudomonadati</taxon>
        <taxon>Campylobacterota</taxon>
        <taxon>Epsilonproteobacteria</taxon>
        <taxon>Campylobacterales</taxon>
        <taxon>Helicobacteraceae</taxon>
        <taxon>Helicobacter</taxon>
    </lineage>
</organism>
<dbReference type="Pfam" id="PF02873">
    <property type="entry name" value="MurB_C"/>
    <property type="match status" value="1"/>
</dbReference>
<dbReference type="EC" id="1.3.1.98" evidence="5 19"/>
<sequence length="263" mass="29098">MHTRVINFATYSSLRIGSPLEVHLIQTPQDALYAFSHNMLLIGKANNLLISPHAANLAMLDENFSYLTEEETYIEVGGAYSSNGIFRYFKSHNLMGVEFLQALPGSLGGLIKMNAGMKAYEIAQNLMEINVNGTWHKTSHFPMMYRNSGIEGVILAARFHKIEGFNHTLLAQCNALRKHHPKEPSCGSCFKNPKGDYAGRLLESVGLKGYAIGNAAFSDKHANFLINKGKATFDDALALIALAKRRVFESSGIMLECEVQILQ</sequence>
<comment type="subcellular location">
    <subcellularLocation>
        <location evidence="3 19">Cytoplasm</location>
    </subcellularLocation>
</comment>
<dbReference type="InterPro" id="IPR036635">
    <property type="entry name" value="MurB_C_sf"/>
</dbReference>
<evidence type="ECO:0000256" key="5">
    <source>
        <dbReference type="ARBA" id="ARBA00012518"/>
    </source>
</evidence>
<keyword evidence="8 19" id="KW-0132">Cell division</keyword>
<dbReference type="NCBIfam" id="NF010479">
    <property type="entry name" value="PRK13904.1"/>
    <property type="match status" value="1"/>
</dbReference>
<dbReference type="InterPro" id="IPR011601">
    <property type="entry name" value="MurB_C"/>
</dbReference>
<evidence type="ECO:0000256" key="9">
    <source>
        <dbReference type="ARBA" id="ARBA00022630"/>
    </source>
</evidence>
<feature type="active site" evidence="19">
    <location>
        <position position="146"/>
    </location>
</feature>
<dbReference type="SUPFAM" id="SSF56194">
    <property type="entry name" value="Uridine diphospho-N-Acetylenolpyruvylglucosamine reductase, MurB, C-terminal domain"/>
    <property type="match status" value="1"/>
</dbReference>
<keyword evidence="12 19" id="KW-0133">Cell shape</keyword>
<evidence type="ECO:0000256" key="11">
    <source>
        <dbReference type="ARBA" id="ARBA00022857"/>
    </source>
</evidence>
<comment type="function">
    <text evidence="2 19">Cell wall formation.</text>
</comment>
<evidence type="ECO:0000256" key="10">
    <source>
        <dbReference type="ARBA" id="ARBA00022827"/>
    </source>
</evidence>
<keyword evidence="13 19" id="KW-0573">Peptidoglycan synthesis</keyword>
<dbReference type="PANTHER" id="PTHR21071:SF4">
    <property type="entry name" value="UDP-N-ACETYLENOLPYRUVOYLGLUCOSAMINE REDUCTASE"/>
    <property type="match status" value="1"/>
</dbReference>
<dbReference type="Gene3D" id="3.30.465.10">
    <property type="match status" value="1"/>
</dbReference>
<comment type="pathway">
    <text evidence="4 19">Cell wall biogenesis; peptidoglycan biosynthesis.</text>
</comment>
<keyword evidence="10 19" id="KW-0274">FAD</keyword>
<evidence type="ECO:0000256" key="8">
    <source>
        <dbReference type="ARBA" id="ARBA00022618"/>
    </source>
</evidence>
<evidence type="ECO:0000256" key="1">
    <source>
        <dbReference type="ARBA" id="ARBA00001974"/>
    </source>
</evidence>
<feature type="domain" description="UDP-N-acetylenolpyruvoylglucosamine reductase C-terminal" evidence="20">
    <location>
        <begin position="177"/>
        <end position="262"/>
    </location>
</feature>
<evidence type="ECO:0000256" key="3">
    <source>
        <dbReference type="ARBA" id="ARBA00004496"/>
    </source>
</evidence>
<keyword evidence="16 19" id="KW-0961">Cell wall biogenesis/degradation</keyword>
<dbReference type="GO" id="GO:0008762">
    <property type="term" value="F:UDP-N-acetylmuramate dehydrogenase activity"/>
    <property type="evidence" value="ECO:0007669"/>
    <property type="project" value="UniProtKB-EC"/>
</dbReference>
<comment type="similarity">
    <text evidence="19">Belongs to the MurB family.</text>
</comment>
<evidence type="ECO:0000256" key="2">
    <source>
        <dbReference type="ARBA" id="ARBA00003921"/>
    </source>
</evidence>
<evidence type="ECO:0000259" key="20">
    <source>
        <dbReference type="Pfam" id="PF02873"/>
    </source>
</evidence>
<evidence type="ECO:0000256" key="6">
    <source>
        <dbReference type="ARBA" id="ARBA00015188"/>
    </source>
</evidence>
<dbReference type="SUPFAM" id="SSF56176">
    <property type="entry name" value="FAD-binding/transporter-associated domain-like"/>
    <property type="match status" value="1"/>
</dbReference>
<reference evidence="21 22" key="1">
    <citation type="submission" date="2024-02" db="EMBL/GenBank/DDBJ databases">
        <title>Genome and pathogenicity analysis of Helicobacter mastomyrinus isolated from mice.</title>
        <authorList>
            <person name="Zhu L."/>
        </authorList>
    </citation>
    <scope>NUCLEOTIDE SEQUENCE [LARGE SCALE GENOMIC DNA]</scope>
    <source>
        <strain evidence="21 22">Hm-17</strain>
    </source>
</reference>
<evidence type="ECO:0000256" key="12">
    <source>
        <dbReference type="ARBA" id="ARBA00022960"/>
    </source>
</evidence>
<gene>
    <name evidence="19" type="primary">murB</name>
    <name evidence="21" type="ORF">V3I05_08405</name>
</gene>
<evidence type="ECO:0000256" key="15">
    <source>
        <dbReference type="ARBA" id="ARBA00023306"/>
    </source>
</evidence>
<keyword evidence="9 19" id="KW-0285">Flavoprotein</keyword>
<accession>A0ABZ3F4Q3</accession>
<keyword evidence="7 19" id="KW-0963">Cytoplasm</keyword>
<evidence type="ECO:0000256" key="13">
    <source>
        <dbReference type="ARBA" id="ARBA00022984"/>
    </source>
</evidence>
<dbReference type="Gene3D" id="3.90.78.10">
    <property type="entry name" value="UDP-N-acetylenolpyruvoylglucosamine reductase, C-terminal domain"/>
    <property type="match status" value="1"/>
</dbReference>